<comment type="similarity">
    <text evidence="1 9">Belongs to the cysteine dioxygenase family.</text>
</comment>
<keyword evidence="7" id="KW-0883">Thioether bond</keyword>
<keyword evidence="6 8" id="KW-0408">Iron</keyword>
<protein>
    <recommendedName>
        <fullName evidence="2 9">Cysteine dioxygenase</fullName>
        <ecNumber evidence="2 9">1.13.11.20</ecNumber>
    </recommendedName>
</protein>
<evidence type="ECO:0000256" key="5">
    <source>
        <dbReference type="ARBA" id="ARBA00023002"/>
    </source>
</evidence>
<accession>A0A3A2ZV51</accession>
<comment type="catalytic activity">
    <reaction evidence="9">
        <text>L-cysteine + O2 = 3-sulfino-L-alanine + H(+)</text>
        <dbReference type="Rhea" id="RHEA:20441"/>
        <dbReference type="ChEBI" id="CHEBI:15378"/>
        <dbReference type="ChEBI" id="CHEBI:15379"/>
        <dbReference type="ChEBI" id="CHEBI:35235"/>
        <dbReference type="ChEBI" id="CHEBI:61085"/>
        <dbReference type="EC" id="1.13.11.20"/>
    </reaction>
</comment>
<dbReference type="InterPro" id="IPR010300">
    <property type="entry name" value="CDO_1"/>
</dbReference>
<evidence type="ECO:0000256" key="9">
    <source>
        <dbReference type="RuleBase" id="RU366010"/>
    </source>
</evidence>
<evidence type="ECO:0000313" key="10">
    <source>
        <dbReference type="EMBL" id="RJE23164.1"/>
    </source>
</evidence>
<reference evidence="11" key="1">
    <citation type="submission" date="2017-02" db="EMBL/GenBank/DDBJ databases">
        <authorList>
            <person name="Tafer H."/>
            <person name="Lopandic K."/>
        </authorList>
    </citation>
    <scope>NUCLEOTIDE SEQUENCE [LARGE SCALE GENOMIC DNA]</scope>
    <source>
        <strain evidence="11">CBS 366.77</strain>
    </source>
</reference>
<evidence type="ECO:0000256" key="1">
    <source>
        <dbReference type="ARBA" id="ARBA00006622"/>
    </source>
</evidence>
<evidence type="ECO:0000256" key="2">
    <source>
        <dbReference type="ARBA" id="ARBA00013133"/>
    </source>
</evidence>
<dbReference type="OrthoDB" id="543511at2759"/>
<proteinExistence type="inferred from homology"/>
<dbReference type="PANTHER" id="PTHR12918">
    <property type="entry name" value="CYSTEINE DIOXYGENASE"/>
    <property type="match status" value="1"/>
</dbReference>
<dbReference type="InterPro" id="IPR014710">
    <property type="entry name" value="RmlC-like_jellyroll"/>
</dbReference>
<dbReference type="EMBL" id="MVGC01000133">
    <property type="protein sequence ID" value="RJE23164.1"/>
    <property type="molecule type" value="Genomic_DNA"/>
</dbReference>
<feature type="binding site" evidence="8">
    <location>
        <position position="136"/>
    </location>
    <ligand>
        <name>Fe cation</name>
        <dbReference type="ChEBI" id="CHEBI:24875"/>
        <note>catalytic</note>
    </ligand>
</feature>
<dbReference type="GO" id="GO:0019448">
    <property type="term" value="P:L-cysteine catabolic process"/>
    <property type="evidence" value="ECO:0007669"/>
    <property type="project" value="TreeGrafter"/>
</dbReference>
<evidence type="ECO:0000256" key="4">
    <source>
        <dbReference type="ARBA" id="ARBA00022964"/>
    </source>
</evidence>
<sequence length="188" mass="20869">SDIKANLGDSNGIGSEDIDAEHLISLARKYISDPADWVQYFYNDPSKNYTRNAIENINRKANILLLVWNPGKGSPIHDHANAHCIMKVLAGELTETVYYSPDDEEREEGGAPLKIKSSNTHRANDVAYISDEIGLHRVHNPSSGRIAVSLHLYTPPNAADYGYNIFDENTGKASYVPQARAFLRQDGQ</sequence>
<evidence type="ECO:0000313" key="11">
    <source>
        <dbReference type="Proteomes" id="UP000266188"/>
    </source>
</evidence>
<feature type="binding site" evidence="8">
    <location>
        <position position="77"/>
    </location>
    <ligand>
        <name>Fe cation</name>
        <dbReference type="ChEBI" id="CHEBI:24875"/>
        <note>catalytic</note>
    </ligand>
</feature>
<feature type="non-terminal residue" evidence="10">
    <location>
        <position position="1"/>
    </location>
</feature>
<keyword evidence="11" id="KW-1185">Reference proteome</keyword>
<dbReference type="Proteomes" id="UP000266188">
    <property type="component" value="Unassembled WGS sequence"/>
</dbReference>
<evidence type="ECO:0000256" key="3">
    <source>
        <dbReference type="ARBA" id="ARBA00022723"/>
    </source>
</evidence>
<dbReference type="Gene3D" id="2.60.120.10">
    <property type="entry name" value="Jelly Rolls"/>
    <property type="match status" value="1"/>
</dbReference>
<dbReference type="GO" id="GO:0008198">
    <property type="term" value="F:ferrous iron binding"/>
    <property type="evidence" value="ECO:0007669"/>
    <property type="project" value="TreeGrafter"/>
</dbReference>
<dbReference type="CDD" id="cd10548">
    <property type="entry name" value="cupin_CDO"/>
    <property type="match status" value="1"/>
</dbReference>
<dbReference type="PANTHER" id="PTHR12918:SF1">
    <property type="entry name" value="CYSTEINE DIOXYGENASE TYPE 1"/>
    <property type="match status" value="1"/>
</dbReference>
<dbReference type="EC" id="1.13.11.20" evidence="2 9"/>
<organism evidence="10 11">
    <name type="scientific">Aspergillus sclerotialis</name>
    <dbReference type="NCBI Taxonomy" id="2070753"/>
    <lineage>
        <taxon>Eukaryota</taxon>
        <taxon>Fungi</taxon>
        <taxon>Dikarya</taxon>
        <taxon>Ascomycota</taxon>
        <taxon>Pezizomycotina</taxon>
        <taxon>Eurotiomycetes</taxon>
        <taxon>Eurotiomycetidae</taxon>
        <taxon>Eurotiales</taxon>
        <taxon>Aspergillaceae</taxon>
        <taxon>Aspergillus</taxon>
        <taxon>Aspergillus subgen. Polypaecilum</taxon>
    </lineage>
</organism>
<feature type="binding site" evidence="8">
    <location>
        <position position="79"/>
    </location>
    <ligand>
        <name>Fe cation</name>
        <dbReference type="ChEBI" id="CHEBI:24875"/>
        <note>catalytic</note>
    </ligand>
</feature>
<dbReference type="GO" id="GO:0017172">
    <property type="term" value="F:cysteine dioxygenase activity"/>
    <property type="evidence" value="ECO:0007669"/>
    <property type="project" value="UniProtKB-UniRule"/>
</dbReference>
<feature type="cross-link" description="3'-(S-cysteinyl)-tyrosine (Cys-Tyr)" evidence="7">
    <location>
        <begin position="84"/>
        <end position="153"/>
    </location>
</feature>
<comment type="caution">
    <text evidence="10">The sequence shown here is derived from an EMBL/GenBank/DDBJ whole genome shotgun (WGS) entry which is preliminary data.</text>
</comment>
<comment type="cofactor">
    <cofactor evidence="9">
        <name>Fe cation</name>
        <dbReference type="ChEBI" id="CHEBI:24875"/>
    </cofactor>
    <text evidence="9">Binds 1 Fe cation per subunit.</text>
</comment>
<keyword evidence="3 8" id="KW-0479">Metal-binding</keyword>
<name>A0A3A2ZV51_9EURO</name>
<dbReference type="InterPro" id="IPR011051">
    <property type="entry name" value="RmlC_Cupin_sf"/>
</dbReference>
<keyword evidence="5 9" id="KW-0560">Oxidoreductase</keyword>
<dbReference type="SUPFAM" id="SSF51182">
    <property type="entry name" value="RmlC-like cupins"/>
    <property type="match status" value="1"/>
</dbReference>
<evidence type="ECO:0000256" key="7">
    <source>
        <dbReference type="PIRSR" id="PIRSR610300-50"/>
    </source>
</evidence>
<keyword evidence="4 9" id="KW-0223">Dioxygenase</keyword>
<dbReference type="STRING" id="2070753.A0A3A2ZV51"/>
<evidence type="ECO:0000256" key="6">
    <source>
        <dbReference type="ARBA" id="ARBA00023004"/>
    </source>
</evidence>
<evidence type="ECO:0000256" key="8">
    <source>
        <dbReference type="PIRSR" id="PIRSR610300-51"/>
    </source>
</evidence>
<dbReference type="Pfam" id="PF05995">
    <property type="entry name" value="CDO_I"/>
    <property type="match status" value="1"/>
</dbReference>
<gene>
    <name evidence="10" type="ORF">PHISCL_04520</name>
</gene>
<dbReference type="AlphaFoldDB" id="A0A3A2ZV51"/>